<evidence type="ECO:0000259" key="6">
    <source>
        <dbReference type="Pfam" id="PF02833"/>
    </source>
</evidence>
<dbReference type="STRING" id="1169540.A0A0G4EC02"/>
<comment type="cofactor">
    <cofactor evidence="1">
        <name>Mn(2+)</name>
        <dbReference type="ChEBI" id="CHEBI:29035"/>
    </cofactor>
</comment>
<keyword evidence="8" id="KW-1185">Reference proteome</keyword>
<dbReference type="AlphaFoldDB" id="A0A0G4EC02"/>
<evidence type="ECO:0000256" key="1">
    <source>
        <dbReference type="ARBA" id="ARBA00001936"/>
    </source>
</evidence>
<dbReference type="Gene3D" id="3.10.310.20">
    <property type="entry name" value="DHHA2 domain"/>
    <property type="match status" value="1"/>
</dbReference>
<dbReference type="InterPro" id="IPR038222">
    <property type="entry name" value="DHHA2_dom_sf"/>
</dbReference>
<dbReference type="PANTHER" id="PTHR12112">
    <property type="entry name" value="BNIP - RELATED"/>
    <property type="match status" value="1"/>
</dbReference>
<evidence type="ECO:0008006" key="9">
    <source>
        <dbReference type="Google" id="ProtNLM"/>
    </source>
</evidence>
<evidence type="ECO:0000256" key="3">
    <source>
        <dbReference type="ARBA" id="ARBA00022801"/>
    </source>
</evidence>
<dbReference type="GO" id="GO:0004309">
    <property type="term" value="F:exopolyphosphatase activity"/>
    <property type="evidence" value="ECO:0007669"/>
    <property type="project" value="TreeGrafter"/>
</dbReference>
<evidence type="ECO:0000313" key="7">
    <source>
        <dbReference type="EMBL" id="CEL93520.1"/>
    </source>
</evidence>
<protein>
    <recommendedName>
        <fullName evidence="9">DHHA2 domain-containing protein</fullName>
    </recommendedName>
</protein>
<proteinExistence type="predicted"/>
<dbReference type="OMA" id="FMIKEEC"/>
<dbReference type="PhylomeDB" id="A0A0G4EC02"/>
<keyword evidence="2" id="KW-0479">Metal-binding</keyword>
<reference evidence="7 8" key="1">
    <citation type="submission" date="2014-11" db="EMBL/GenBank/DDBJ databases">
        <authorList>
            <person name="Zhu J."/>
            <person name="Qi W."/>
            <person name="Song R."/>
        </authorList>
    </citation>
    <scope>NUCLEOTIDE SEQUENCE [LARGE SCALE GENOMIC DNA]</scope>
</reference>
<feature type="domain" description="DHHA2" evidence="6">
    <location>
        <begin position="250"/>
        <end position="395"/>
    </location>
</feature>
<dbReference type="FunCoup" id="A0A0G4EC02">
    <property type="interactions" value="29"/>
</dbReference>
<accession>A0A0G4EC02</accession>
<dbReference type="Pfam" id="PF02833">
    <property type="entry name" value="DHHA2"/>
    <property type="match status" value="1"/>
</dbReference>
<sequence length="405" mass="45276">MAADHGKDSSSMETLSSFLSGCIDRLEQHASPAGQHKLNAVLGNTSGDLDSVCAAIAKAWLLTMTGVPSYPVMNFPSEDLPLRILLFYWLQHVLHESQAEANMLERFCIDQPLILKGMETSRPWTLTIVDHNELSPTQRDKWQGRVTRITDHHKDESHAYEHQDDIEKNISDPSVGSCCTLIAEEWFASGAAMPREAALLLLGPILTDTGAFAPELKGSRWSDRDESAREQLCKVVGWDESRWREAARMLQDAKFDVKENLSMGLANLLRSDFKLYHYGQLTVGYSSLTIPLEACFTDTSDDTTDHALMHHMERNGLDLLIIMAWKLQPTMSREMAVCVRRDDERADEIVRSIAGISELQLSPMELPWTPKSTKLAAFFQGNDKASRKIAEPLIRGCLSGVTGCE</sequence>
<dbReference type="EMBL" id="CDMY01000176">
    <property type="protein sequence ID" value="CEL93520.1"/>
    <property type="molecule type" value="Genomic_DNA"/>
</dbReference>
<dbReference type="OrthoDB" id="374045at2759"/>
<evidence type="ECO:0000313" key="8">
    <source>
        <dbReference type="Proteomes" id="UP000041254"/>
    </source>
</evidence>
<keyword evidence="3" id="KW-0378">Hydrolase</keyword>
<dbReference type="InterPro" id="IPR001667">
    <property type="entry name" value="DDH_dom"/>
</dbReference>
<dbReference type="GO" id="GO:0005737">
    <property type="term" value="C:cytoplasm"/>
    <property type="evidence" value="ECO:0007669"/>
    <property type="project" value="InterPro"/>
</dbReference>
<dbReference type="SUPFAM" id="SSF64182">
    <property type="entry name" value="DHH phosphoesterases"/>
    <property type="match status" value="1"/>
</dbReference>
<keyword evidence="4" id="KW-0464">Manganese</keyword>
<feature type="domain" description="DDH" evidence="5">
    <location>
        <begin position="41"/>
        <end position="201"/>
    </location>
</feature>
<dbReference type="InterPro" id="IPR038763">
    <property type="entry name" value="DHH_sf"/>
</dbReference>
<dbReference type="Pfam" id="PF01368">
    <property type="entry name" value="DHH"/>
    <property type="match status" value="1"/>
</dbReference>
<name>A0A0G4EC02_VITBC</name>
<evidence type="ECO:0000256" key="4">
    <source>
        <dbReference type="ARBA" id="ARBA00023211"/>
    </source>
</evidence>
<evidence type="ECO:0000259" key="5">
    <source>
        <dbReference type="Pfam" id="PF01368"/>
    </source>
</evidence>
<dbReference type="Gene3D" id="3.90.1640.10">
    <property type="entry name" value="inorganic pyrophosphatase (n-terminal core)"/>
    <property type="match status" value="1"/>
</dbReference>
<dbReference type="VEuPathDB" id="CryptoDB:Vbra_11230"/>
<dbReference type="Proteomes" id="UP000041254">
    <property type="component" value="Unassembled WGS sequence"/>
</dbReference>
<gene>
    <name evidence="7" type="ORF">Vbra_11230</name>
</gene>
<dbReference type="PANTHER" id="PTHR12112:SF39">
    <property type="entry name" value="EG:152A3.5 PROTEIN (FBGN0003116_PN PROTEIN)"/>
    <property type="match status" value="1"/>
</dbReference>
<organism evidence="7 8">
    <name type="scientific">Vitrella brassicaformis (strain CCMP3155)</name>
    <dbReference type="NCBI Taxonomy" id="1169540"/>
    <lineage>
        <taxon>Eukaryota</taxon>
        <taxon>Sar</taxon>
        <taxon>Alveolata</taxon>
        <taxon>Colpodellida</taxon>
        <taxon>Vitrellaceae</taxon>
        <taxon>Vitrella</taxon>
    </lineage>
</organism>
<evidence type="ECO:0000256" key="2">
    <source>
        <dbReference type="ARBA" id="ARBA00022723"/>
    </source>
</evidence>
<dbReference type="InterPro" id="IPR004097">
    <property type="entry name" value="DHHA2"/>
</dbReference>
<dbReference type="InParanoid" id="A0A0G4EC02"/>
<dbReference type="GO" id="GO:0046872">
    <property type="term" value="F:metal ion binding"/>
    <property type="evidence" value="ECO:0007669"/>
    <property type="project" value="UniProtKB-KW"/>
</dbReference>